<evidence type="ECO:0000313" key="1">
    <source>
        <dbReference type="EMBL" id="CAD9040444.1"/>
    </source>
</evidence>
<accession>A0A7S1JDQ4</accession>
<dbReference type="AlphaFoldDB" id="A0A7S1JDQ4"/>
<proteinExistence type="predicted"/>
<reference evidence="1" key="1">
    <citation type="submission" date="2021-01" db="EMBL/GenBank/DDBJ databases">
        <authorList>
            <person name="Corre E."/>
            <person name="Pelletier E."/>
            <person name="Niang G."/>
            <person name="Scheremetjew M."/>
            <person name="Finn R."/>
            <person name="Kale V."/>
            <person name="Holt S."/>
            <person name="Cochrane G."/>
            <person name="Meng A."/>
            <person name="Brown T."/>
            <person name="Cohen L."/>
        </authorList>
    </citation>
    <scope>NUCLEOTIDE SEQUENCE</scope>
    <source>
        <strain evidence="1">NIES-381</strain>
    </source>
</reference>
<protein>
    <submittedName>
        <fullName evidence="1">Uncharacterized protein</fullName>
    </submittedName>
</protein>
<organism evidence="1">
    <name type="scientific">Eutreptiella gymnastica</name>
    <dbReference type="NCBI Taxonomy" id="73025"/>
    <lineage>
        <taxon>Eukaryota</taxon>
        <taxon>Discoba</taxon>
        <taxon>Euglenozoa</taxon>
        <taxon>Euglenida</taxon>
        <taxon>Spirocuta</taxon>
        <taxon>Euglenophyceae</taxon>
        <taxon>Eutreptiales</taxon>
        <taxon>Eutreptiaceae</taxon>
        <taxon>Eutreptiella</taxon>
    </lineage>
</organism>
<gene>
    <name evidence="1" type="ORF">EGYM00392_LOCUS51611</name>
</gene>
<sequence>MGYPKWGQGFKAWAVDKGHRGWASPIGCHSSRWVRAGSGTHATHAAAPSCSPFKQWPSCGPLGQHEGVEARGVWLPPSVVEGADEGGAPLDPEVLWLLAAELHAKNEVCGLAQ</sequence>
<dbReference type="EMBL" id="HBGA01140438">
    <property type="protein sequence ID" value="CAD9040444.1"/>
    <property type="molecule type" value="Transcribed_RNA"/>
</dbReference>
<name>A0A7S1JDQ4_9EUGL</name>